<dbReference type="SUPFAM" id="SSF74650">
    <property type="entry name" value="Galactose mutarotase-like"/>
    <property type="match status" value="1"/>
</dbReference>
<evidence type="ECO:0000256" key="4">
    <source>
        <dbReference type="PIRSR" id="PIRSR036289-50"/>
    </source>
</evidence>
<evidence type="ECO:0000256" key="1">
    <source>
        <dbReference type="ARBA" id="ARBA00006768"/>
    </source>
</evidence>
<feature type="domain" description="Glycoside hydrolase family 65 central catalytic" evidence="6">
    <location>
        <begin position="375"/>
        <end position="731"/>
    </location>
</feature>
<dbReference type="STRING" id="1123010.SAMN02745724_02517"/>
<dbReference type="Pfam" id="PF03632">
    <property type="entry name" value="Glyco_hydro_65m"/>
    <property type="match status" value="1"/>
</dbReference>
<dbReference type="EMBL" id="FOLO01000018">
    <property type="protein sequence ID" value="SFC77975.1"/>
    <property type="molecule type" value="Genomic_DNA"/>
</dbReference>
<keyword evidence="3" id="KW-0808">Transferase</keyword>
<feature type="binding site" evidence="5">
    <location>
        <begin position="644"/>
        <end position="645"/>
    </location>
    <ligand>
        <name>substrate</name>
    </ligand>
</feature>
<dbReference type="Pfam" id="PF03633">
    <property type="entry name" value="Glyco_hydro_65C"/>
    <property type="match status" value="1"/>
</dbReference>
<dbReference type="InterPro" id="IPR012341">
    <property type="entry name" value="6hp_glycosidase-like_sf"/>
</dbReference>
<accession>A0A1I1LYA7</accession>
<evidence type="ECO:0000313" key="9">
    <source>
        <dbReference type="EMBL" id="SFC77975.1"/>
    </source>
</evidence>
<dbReference type="AlphaFoldDB" id="A0A1I1LYA7"/>
<comment type="similarity">
    <text evidence="1">Belongs to the glycosyl hydrolase 65 family.</text>
</comment>
<dbReference type="InterPro" id="IPR005194">
    <property type="entry name" value="Glyco_hydro_65_C"/>
</dbReference>
<dbReference type="GO" id="GO:0005975">
    <property type="term" value="P:carbohydrate metabolic process"/>
    <property type="evidence" value="ECO:0007669"/>
    <property type="project" value="InterPro"/>
</dbReference>
<dbReference type="OrthoDB" id="9816160at2"/>
<evidence type="ECO:0000256" key="2">
    <source>
        <dbReference type="ARBA" id="ARBA00022676"/>
    </source>
</evidence>
<dbReference type="GO" id="GO:0030246">
    <property type="term" value="F:carbohydrate binding"/>
    <property type="evidence" value="ECO:0007669"/>
    <property type="project" value="InterPro"/>
</dbReference>
<name>A0A1I1LYA7_9GAMM</name>
<dbReference type="Gene3D" id="2.70.98.40">
    <property type="entry name" value="Glycoside hydrolase, family 65, N-terminal domain"/>
    <property type="match status" value="1"/>
</dbReference>
<evidence type="ECO:0000259" key="6">
    <source>
        <dbReference type="Pfam" id="PF03632"/>
    </source>
</evidence>
<organism evidence="9 10">
    <name type="scientific">Pseudoalteromonas denitrificans DSM 6059</name>
    <dbReference type="NCBI Taxonomy" id="1123010"/>
    <lineage>
        <taxon>Bacteria</taxon>
        <taxon>Pseudomonadati</taxon>
        <taxon>Pseudomonadota</taxon>
        <taxon>Gammaproteobacteria</taxon>
        <taxon>Alteromonadales</taxon>
        <taxon>Pseudoalteromonadaceae</taxon>
        <taxon>Pseudoalteromonas</taxon>
    </lineage>
</organism>
<dbReference type="InterPro" id="IPR011013">
    <property type="entry name" value="Gal_mutarotase_sf_dom"/>
</dbReference>
<evidence type="ECO:0000259" key="8">
    <source>
        <dbReference type="Pfam" id="PF03636"/>
    </source>
</evidence>
<feature type="domain" description="Glycoside hydrolase family 65 C-terminal" evidence="7">
    <location>
        <begin position="741"/>
        <end position="802"/>
    </location>
</feature>
<dbReference type="Gene3D" id="2.60.420.10">
    <property type="entry name" value="Maltose phosphorylase, domain 3"/>
    <property type="match status" value="1"/>
</dbReference>
<evidence type="ECO:0000256" key="5">
    <source>
        <dbReference type="PIRSR" id="PIRSR036289-51"/>
    </source>
</evidence>
<protein>
    <submittedName>
        <fullName evidence="9">Alpha,alpha-trehalose phosphorylase</fullName>
    </submittedName>
</protein>
<dbReference type="SUPFAM" id="SSF48208">
    <property type="entry name" value="Six-hairpin glycosidases"/>
    <property type="match status" value="1"/>
</dbReference>
<dbReference type="Pfam" id="PF03636">
    <property type="entry name" value="Glyco_hydro_65N"/>
    <property type="match status" value="1"/>
</dbReference>
<keyword evidence="10" id="KW-1185">Reference proteome</keyword>
<evidence type="ECO:0000256" key="3">
    <source>
        <dbReference type="ARBA" id="ARBA00022679"/>
    </source>
</evidence>
<dbReference type="InterPro" id="IPR005196">
    <property type="entry name" value="Glyco_hydro_65_N"/>
</dbReference>
<evidence type="ECO:0000313" key="10">
    <source>
        <dbReference type="Proteomes" id="UP000198862"/>
    </source>
</evidence>
<gene>
    <name evidence="9" type="ORF">SAMN02745724_02517</name>
</gene>
<feature type="binding site" evidence="5">
    <location>
        <begin position="402"/>
        <end position="403"/>
    </location>
    <ligand>
        <name>substrate</name>
    </ligand>
</feature>
<evidence type="ECO:0000259" key="7">
    <source>
        <dbReference type="Pfam" id="PF03633"/>
    </source>
</evidence>
<reference evidence="9 10" key="1">
    <citation type="submission" date="2016-10" db="EMBL/GenBank/DDBJ databases">
        <authorList>
            <person name="de Groot N.N."/>
        </authorList>
    </citation>
    <scope>NUCLEOTIDE SEQUENCE [LARGE SCALE GENOMIC DNA]</scope>
    <source>
        <strain evidence="9 10">DSM 6059</strain>
    </source>
</reference>
<dbReference type="PANTHER" id="PTHR11051:SF8">
    <property type="entry name" value="PROTEIN-GLUCOSYLGALACTOSYLHYDROXYLYSINE GLUCOSIDASE"/>
    <property type="match status" value="1"/>
</dbReference>
<dbReference type="GO" id="GO:0004553">
    <property type="term" value="F:hydrolase activity, hydrolyzing O-glycosyl compounds"/>
    <property type="evidence" value="ECO:0007669"/>
    <property type="project" value="TreeGrafter"/>
</dbReference>
<dbReference type="PIRSF" id="PIRSF036289">
    <property type="entry name" value="Glycosyl_hydrolase_malt_phosph"/>
    <property type="match status" value="1"/>
</dbReference>
<sequence length="817" mass="93017">MRFYNPSITLLNYFAIDCKKCIMSLNLYLILYLGAALSQLHAHKVDWPLDEWKIIDPGFNSKTHEFKETIFAVANGYLGSRGTFDEGTPANTNSCSGTYLNGVYSKHAIEYGESAYGFAKENHQILKVPDGKDIKIFIDEFEFKAQLDHVDNERYLDMSTGILTRVIILKTQNNKLLSVKSNRFASLTHSNLLCTEYEFTPLNFDGHINIQSVLSTEEHNSIESDDPRVAELSLASSLELYSHYNDELSTCLVHKIKNTPQSVASAMLHQSCVNFTVEPQASDENNSKTRLKINVEQGKKYTLSKYLAYADSLDNAQNLQNTVLEYLKKASEIGFKELSQLHTQKIVSFWQQADVKIEGDISLQQAIRFNQLSLFLSVGKDGKRNISAKGITGPGYEGHYFWDSEIYIIPYLTYTQPEYAKSLLLHRYHSLNKARDRAKEMSHDTGALYPWRTIGGEECSAFFPAGTAQYHINAAVAYAVRCYYRATDDFDFICQFGGEMVFETARLWLELGHFSSYKNNQFCIDAVTGPDEYTAVVNNNFYTNAMAKMHLLFAVEIAQLMQNKAPKIYKHLCENIKLDENEITLWFTAADEMYLPHDETLNISPQDDGFLAKKSWDFKNTPKEKYPLLLNFHPLVIYRHKVLKQADVVLAMYLLDEEFDIELKKNNLAYYEPITTHDSTLSTCIHAVEYAETGDSERAFDFFSQTVKMDLDNSHNNTEHGVHTACMAGSWIAIVNGFAGMRVRKTGLFLSPSLPKEWPSFSFLMQFQGKTIEIEICKNDTKYLLKNGSELSLTHFNQKIILKEGIKHIALNQTTGA</sequence>
<dbReference type="InterPro" id="IPR037018">
    <property type="entry name" value="GH65_N"/>
</dbReference>
<dbReference type="Gene3D" id="1.50.10.10">
    <property type="match status" value="1"/>
</dbReference>
<feature type="domain" description="Glycoside hydrolase family 65 N-terminal" evidence="8">
    <location>
        <begin position="58"/>
        <end position="312"/>
    </location>
</feature>
<dbReference type="GO" id="GO:0016757">
    <property type="term" value="F:glycosyltransferase activity"/>
    <property type="evidence" value="ECO:0007669"/>
    <property type="project" value="UniProtKB-KW"/>
</dbReference>
<keyword evidence="2" id="KW-0328">Glycosyltransferase</keyword>
<dbReference type="InterPro" id="IPR005195">
    <property type="entry name" value="Glyco_hydro_65_M"/>
</dbReference>
<proteinExistence type="inferred from homology"/>
<dbReference type="InterPro" id="IPR017045">
    <property type="entry name" value="Malt_Pase/Glycosyl_Hdrlase"/>
</dbReference>
<dbReference type="InterPro" id="IPR008928">
    <property type="entry name" value="6-hairpin_glycosidase_sf"/>
</dbReference>
<feature type="active site" description="Proton donor" evidence="4">
    <location>
        <position position="532"/>
    </location>
</feature>
<dbReference type="PANTHER" id="PTHR11051">
    <property type="entry name" value="GLYCOSYL HYDROLASE-RELATED"/>
    <property type="match status" value="1"/>
</dbReference>
<dbReference type="Proteomes" id="UP000198862">
    <property type="component" value="Unassembled WGS sequence"/>
</dbReference>